<proteinExistence type="predicted"/>
<dbReference type="EMBL" id="PIPL01000001">
    <property type="protein sequence ID" value="RUO25673.1"/>
    <property type="molecule type" value="Genomic_DNA"/>
</dbReference>
<protein>
    <submittedName>
        <fullName evidence="1">DUF4826 domain-containing protein</fullName>
    </submittedName>
</protein>
<evidence type="ECO:0000313" key="1">
    <source>
        <dbReference type="EMBL" id="RUO25673.1"/>
    </source>
</evidence>
<dbReference type="Pfam" id="PF16108">
    <property type="entry name" value="DUF4826"/>
    <property type="match status" value="1"/>
</dbReference>
<dbReference type="AlphaFoldDB" id="A0A432W6H1"/>
<accession>A0A432W6H1</accession>
<dbReference type="OrthoDB" id="3078260at2"/>
<name>A0A432W6H1_9GAMM</name>
<organism evidence="1 2">
    <name type="scientific">Aliidiomarina minuta</name>
    <dbReference type="NCBI Taxonomy" id="880057"/>
    <lineage>
        <taxon>Bacteria</taxon>
        <taxon>Pseudomonadati</taxon>
        <taxon>Pseudomonadota</taxon>
        <taxon>Gammaproteobacteria</taxon>
        <taxon>Alteromonadales</taxon>
        <taxon>Idiomarinaceae</taxon>
        <taxon>Aliidiomarina</taxon>
    </lineage>
</organism>
<keyword evidence="2" id="KW-1185">Reference proteome</keyword>
<dbReference type="Proteomes" id="UP000288293">
    <property type="component" value="Unassembled WGS sequence"/>
</dbReference>
<sequence length="139" mass="15850">MSQEETPLSEEQATWVREHFQSANKYLAEKGMLSDTIVTKESRYLIPTLAVWKFKLQSGQGVWVINGKVPTDHVSTKVAKTAREATRHFNMQWQLKAENILANESSARDKTQADMAKYLIQSAESVYAVTQEDRLWGES</sequence>
<dbReference type="InterPro" id="IPR032251">
    <property type="entry name" value="DUF4826"/>
</dbReference>
<reference evidence="1 2" key="1">
    <citation type="journal article" date="2011" name="Front. Microbiol.">
        <title>Genomic signatures of strain selection and enhancement in Bacillus atrophaeus var. globigii, a historical biowarfare simulant.</title>
        <authorList>
            <person name="Gibbons H.S."/>
            <person name="Broomall S.M."/>
            <person name="McNew L.A."/>
            <person name="Daligault H."/>
            <person name="Chapman C."/>
            <person name="Bruce D."/>
            <person name="Karavis M."/>
            <person name="Krepps M."/>
            <person name="McGregor P.A."/>
            <person name="Hong C."/>
            <person name="Park K.H."/>
            <person name="Akmal A."/>
            <person name="Feldman A."/>
            <person name="Lin J.S."/>
            <person name="Chang W.E."/>
            <person name="Higgs B.W."/>
            <person name="Demirev P."/>
            <person name="Lindquist J."/>
            <person name="Liem A."/>
            <person name="Fochler E."/>
            <person name="Read T.D."/>
            <person name="Tapia R."/>
            <person name="Johnson S."/>
            <person name="Bishop-Lilly K.A."/>
            <person name="Detter C."/>
            <person name="Han C."/>
            <person name="Sozhamannan S."/>
            <person name="Rosenzweig C.N."/>
            <person name="Skowronski E.W."/>
        </authorList>
    </citation>
    <scope>NUCLEOTIDE SEQUENCE [LARGE SCALE GENOMIC DNA]</scope>
    <source>
        <strain evidence="1 2">MLST1</strain>
    </source>
</reference>
<comment type="caution">
    <text evidence="1">The sequence shown here is derived from an EMBL/GenBank/DDBJ whole genome shotgun (WGS) entry which is preliminary data.</text>
</comment>
<evidence type="ECO:0000313" key="2">
    <source>
        <dbReference type="Proteomes" id="UP000288293"/>
    </source>
</evidence>
<gene>
    <name evidence="1" type="ORF">CWE09_02790</name>
</gene>
<dbReference type="RefSeq" id="WP_126802460.1">
    <property type="nucleotide sequence ID" value="NZ_PIPL01000001.1"/>
</dbReference>